<reference evidence="6 7" key="1">
    <citation type="submission" date="2020-04" db="EMBL/GenBank/DDBJ databases">
        <title>Zoogloea sp. G-4-1-14 isolated from soil.</title>
        <authorList>
            <person name="Dahal R.H."/>
        </authorList>
    </citation>
    <scope>NUCLEOTIDE SEQUENCE [LARGE SCALE GENOMIC DNA]</scope>
    <source>
        <strain evidence="6 7">G-4-1-14</strain>
    </source>
</reference>
<evidence type="ECO:0000259" key="5">
    <source>
        <dbReference type="PROSITE" id="PS50893"/>
    </source>
</evidence>
<keyword evidence="1" id="KW-0813">Transport</keyword>
<dbReference type="AlphaFoldDB" id="A0A848G8T0"/>
<comment type="caution">
    <text evidence="6">The sequence shown here is derived from an EMBL/GenBank/DDBJ whole genome shotgun (WGS) entry which is preliminary data.</text>
</comment>
<keyword evidence="2" id="KW-1003">Cell membrane</keyword>
<evidence type="ECO:0000256" key="1">
    <source>
        <dbReference type="ARBA" id="ARBA00022448"/>
    </source>
</evidence>
<name>A0A848G8T0_9RHOO</name>
<keyword evidence="7" id="KW-1185">Reference proteome</keyword>
<gene>
    <name evidence="6" type="ORF">HHL15_17585</name>
</gene>
<dbReference type="Proteomes" id="UP000580043">
    <property type="component" value="Unassembled WGS sequence"/>
</dbReference>
<keyword evidence="4 6" id="KW-0067">ATP-binding</keyword>
<dbReference type="InterPro" id="IPR017871">
    <property type="entry name" value="ABC_transporter-like_CS"/>
</dbReference>
<dbReference type="GO" id="GO:0016887">
    <property type="term" value="F:ATP hydrolysis activity"/>
    <property type="evidence" value="ECO:0007669"/>
    <property type="project" value="InterPro"/>
</dbReference>
<dbReference type="InterPro" id="IPR015854">
    <property type="entry name" value="ABC_transpr_LolD-like"/>
</dbReference>
<dbReference type="SMART" id="SM00382">
    <property type="entry name" value="AAA"/>
    <property type="match status" value="1"/>
</dbReference>
<dbReference type="RefSeq" id="WP_169147108.1">
    <property type="nucleotide sequence ID" value="NZ_JABBGA010000016.1"/>
</dbReference>
<dbReference type="PANTHER" id="PTHR24220">
    <property type="entry name" value="IMPORT ATP-BINDING PROTEIN"/>
    <property type="match status" value="1"/>
</dbReference>
<dbReference type="SUPFAM" id="SSF52540">
    <property type="entry name" value="P-loop containing nucleoside triphosphate hydrolases"/>
    <property type="match status" value="1"/>
</dbReference>
<accession>A0A848G8T0</accession>
<organism evidence="6 7">
    <name type="scientific">Zoogloea dura</name>
    <dbReference type="NCBI Taxonomy" id="2728840"/>
    <lineage>
        <taxon>Bacteria</taxon>
        <taxon>Pseudomonadati</taxon>
        <taxon>Pseudomonadota</taxon>
        <taxon>Betaproteobacteria</taxon>
        <taxon>Rhodocyclales</taxon>
        <taxon>Zoogloeaceae</taxon>
        <taxon>Zoogloea</taxon>
    </lineage>
</organism>
<evidence type="ECO:0000256" key="2">
    <source>
        <dbReference type="ARBA" id="ARBA00022475"/>
    </source>
</evidence>
<dbReference type="Gene3D" id="3.40.50.300">
    <property type="entry name" value="P-loop containing nucleotide triphosphate hydrolases"/>
    <property type="match status" value="1"/>
</dbReference>
<proteinExistence type="predicted"/>
<dbReference type="PROSITE" id="PS00211">
    <property type="entry name" value="ABC_TRANSPORTER_1"/>
    <property type="match status" value="1"/>
</dbReference>
<evidence type="ECO:0000256" key="3">
    <source>
        <dbReference type="ARBA" id="ARBA00022741"/>
    </source>
</evidence>
<dbReference type="InterPro" id="IPR003593">
    <property type="entry name" value="AAA+_ATPase"/>
</dbReference>
<dbReference type="PROSITE" id="PS50893">
    <property type="entry name" value="ABC_TRANSPORTER_2"/>
    <property type="match status" value="1"/>
</dbReference>
<protein>
    <submittedName>
        <fullName evidence="6">ABC transporter ATP-binding protein</fullName>
    </submittedName>
</protein>
<evidence type="ECO:0000313" key="6">
    <source>
        <dbReference type="EMBL" id="NML27572.1"/>
    </source>
</evidence>
<keyword evidence="3" id="KW-0547">Nucleotide-binding</keyword>
<dbReference type="CDD" id="cd03255">
    <property type="entry name" value="ABC_MJ0796_LolCDE_FtsE"/>
    <property type="match status" value="1"/>
</dbReference>
<dbReference type="GO" id="GO:0022857">
    <property type="term" value="F:transmembrane transporter activity"/>
    <property type="evidence" value="ECO:0007669"/>
    <property type="project" value="TreeGrafter"/>
</dbReference>
<dbReference type="EMBL" id="JABBGA010000016">
    <property type="protein sequence ID" value="NML27572.1"/>
    <property type="molecule type" value="Genomic_DNA"/>
</dbReference>
<dbReference type="PANTHER" id="PTHR24220:SF659">
    <property type="entry name" value="TRANSPORTER, PUTATIVE-RELATED"/>
    <property type="match status" value="1"/>
</dbReference>
<feature type="domain" description="ABC transporter" evidence="5">
    <location>
        <begin position="2"/>
        <end position="217"/>
    </location>
</feature>
<dbReference type="InterPro" id="IPR027417">
    <property type="entry name" value="P-loop_NTPase"/>
</dbReference>
<sequence>MLEIENLSRHFNGRPVLDGLSLHLSPGEYVAIVGESGVGKSTLLNLIAGLDRPDGGRLCLEGTDYSTLDEDALTVLRRDRLGFVFQAFHVLPHLTVAQNVALPLWLQGQDARAAEAPALRLLEAVGLGGRAASWPRELSGGEMQRVAIARALVHRPRLVLADEPTGNLDPANARRVLELLAGRIREAGAIGILVTHSLEAAATADRVLRLTSQGLQA</sequence>
<dbReference type="GO" id="GO:0005524">
    <property type="term" value="F:ATP binding"/>
    <property type="evidence" value="ECO:0007669"/>
    <property type="project" value="UniProtKB-KW"/>
</dbReference>
<dbReference type="InterPro" id="IPR017911">
    <property type="entry name" value="MacB-like_ATP-bd"/>
</dbReference>
<dbReference type="InterPro" id="IPR003439">
    <property type="entry name" value="ABC_transporter-like_ATP-bd"/>
</dbReference>
<evidence type="ECO:0000256" key="4">
    <source>
        <dbReference type="ARBA" id="ARBA00022840"/>
    </source>
</evidence>
<dbReference type="Pfam" id="PF00005">
    <property type="entry name" value="ABC_tran"/>
    <property type="match status" value="1"/>
</dbReference>
<dbReference type="GO" id="GO:0005886">
    <property type="term" value="C:plasma membrane"/>
    <property type="evidence" value="ECO:0007669"/>
    <property type="project" value="TreeGrafter"/>
</dbReference>
<keyword evidence="2" id="KW-0472">Membrane</keyword>
<evidence type="ECO:0000313" key="7">
    <source>
        <dbReference type="Proteomes" id="UP000580043"/>
    </source>
</evidence>